<keyword evidence="6" id="KW-0221">Differentiation</keyword>
<feature type="signal peptide" evidence="10">
    <location>
        <begin position="1"/>
        <end position="20"/>
    </location>
</feature>
<keyword evidence="5 10" id="KW-0732">Signal</keyword>
<dbReference type="InterPro" id="IPR029562">
    <property type="entry name" value="Chemerin"/>
</dbReference>
<reference evidence="11 13" key="1">
    <citation type="submission" date="2017-12" db="EMBL/GenBank/DDBJ databases">
        <title>Integrating genomic resources of turbot (Scophthalmus maximus) in depth evaluation of genetic and physical mapping variation across individuals.</title>
        <authorList>
            <person name="Martinez P."/>
        </authorList>
    </citation>
    <scope>NUCLEOTIDE SEQUENCE [LARGE SCALE GENOMIC DNA]</scope>
</reference>
<evidence type="ECO:0000256" key="5">
    <source>
        <dbReference type="ARBA" id="ARBA00022729"/>
    </source>
</evidence>
<dbReference type="GO" id="GO:0005102">
    <property type="term" value="F:signaling receptor binding"/>
    <property type="evidence" value="ECO:0007669"/>
    <property type="project" value="InterPro"/>
</dbReference>
<evidence type="ECO:0000256" key="6">
    <source>
        <dbReference type="ARBA" id="ARBA00022782"/>
    </source>
</evidence>
<evidence type="ECO:0000256" key="1">
    <source>
        <dbReference type="ARBA" id="ARBA00004613"/>
    </source>
</evidence>
<gene>
    <name evidence="11" type="ORF">SMAX5B_017128</name>
</gene>
<dbReference type="GO" id="GO:0006954">
    <property type="term" value="P:inflammatory response"/>
    <property type="evidence" value="ECO:0007669"/>
    <property type="project" value="UniProtKB-KW"/>
</dbReference>
<keyword evidence="8" id="KW-0395">Inflammatory response</keyword>
<evidence type="ECO:0000256" key="3">
    <source>
        <dbReference type="ARBA" id="ARBA00022500"/>
    </source>
</evidence>
<dbReference type="EMBL" id="CP026260">
    <property type="protein sequence ID" value="AWP17039.1"/>
    <property type="molecule type" value="Genomic_DNA"/>
</dbReference>
<evidence type="ECO:0000256" key="4">
    <source>
        <dbReference type="ARBA" id="ARBA00022525"/>
    </source>
</evidence>
<dbReference type="Proteomes" id="UP000694558">
    <property type="component" value="Chromosome 18"/>
</dbReference>
<dbReference type="Ensembl" id="ENSSMAT00000070295.1">
    <property type="protein sequence ID" value="ENSSMAP00000039329.1"/>
    <property type="gene ID" value="ENSSMAG00000022875.1"/>
</dbReference>
<evidence type="ECO:0000256" key="2">
    <source>
        <dbReference type="ARBA" id="ARBA00018808"/>
    </source>
</evidence>
<dbReference type="Proteomes" id="UP000246464">
    <property type="component" value="Chromosome 18"/>
</dbReference>
<evidence type="ECO:0000313" key="13">
    <source>
        <dbReference type="Proteomes" id="UP000246464"/>
    </source>
</evidence>
<dbReference type="Gene3D" id="3.10.450.10">
    <property type="match status" value="1"/>
</dbReference>
<evidence type="ECO:0000256" key="10">
    <source>
        <dbReference type="SAM" id="SignalP"/>
    </source>
</evidence>
<comment type="subcellular location">
    <subcellularLocation>
        <location evidence="1">Secreted</location>
    </subcellularLocation>
</comment>
<evidence type="ECO:0000256" key="8">
    <source>
        <dbReference type="ARBA" id="ARBA00023198"/>
    </source>
</evidence>
<dbReference type="GO" id="GO:0050994">
    <property type="term" value="P:regulation of lipid catabolic process"/>
    <property type="evidence" value="ECO:0007669"/>
    <property type="project" value="InterPro"/>
</dbReference>
<keyword evidence="7" id="KW-1015">Disulfide bond</keyword>
<dbReference type="OMA" id="VHHHFRF"/>
<dbReference type="GeneTree" id="ENSGT00400000024709"/>
<dbReference type="AlphaFoldDB" id="A0A2U9CMH7"/>
<dbReference type="GO" id="GO:0006935">
    <property type="term" value="P:chemotaxis"/>
    <property type="evidence" value="ECO:0007669"/>
    <property type="project" value="UniProtKB-KW"/>
</dbReference>
<feature type="chain" id="PRO_5044582131" description="Retinoic acid receptor responder protein 2" evidence="10">
    <location>
        <begin position="21"/>
        <end position="160"/>
    </location>
</feature>
<sequence length="160" mass="18122">MAAVLLLLVCAGAALYSAKAQESYDELPENYKKGVDLAFEQLNSHSGVQHHFRFWKSLDKSEIEGGFGVRYLYHHFYMKPTTCAKGTTESRCPFRNDRPLMDCAVCYKTAADQIEASPKPYVHCIQKRRLTEEMNTTRMEHCKKMIYNSGAPTLLSVSTG</sequence>
<dbReference type="GO" id="GO:0030154">
    <property type="term" value="P:cell differentiation"/>
    <property type="evidence" value="ECO:0007669"/>
    <property type="project" value="UniProtKB-KW"/>
</dbReference>
<keyword evidence="3" id="KW-0145">Chemotaxis</keyword>
<reference evidence="12" key="3">
    <citation type="submission" date="2023-05" db="EMBL/GenBank/DDBJ databases">
        <title>High-quality long-read genome of Scophthalmus maximus.</title>
        <authorList>
            <person name="Lien S."/>
            <person name="Martinez P."/>
        </authorList>
    </citation>
    <scope>NUCLEOTIDE SEQUENCE [LARGE SCALE GENOMIC DNA]</scope>
</reference>
<reference evidence="12" key="4">
    <citation type="submission" date="2025-05" db="UniProtKB">
        <authorList>
            <consortium name="Ensembl"/>
        </authorList>
    </citation>
    <scope>IDENTIFICATION</scope>
</reference>
<reference evidence="12" key="2">
    <citation type="submission" date="2020-05" db="EMBL/GenBank/DDBJ databases">
        <authorList>
            <person name="Moser M."/>
        </authorList>
    </citation>
    <scope>NUCLEOTIDE SEQUENCE [LARGE SCALE GENOMIC DNA]</scope>
</reference>
<evidence type="ECO:0000313" key="12">
    <source>
        <dbReference type="Ensembl" id="ENSSMAP00000039329.1"/>
    </source>
</evidence>
<name>A0A2U9CMH7_SCOMX</name>
<protein>
    <recommendedName>
        <fullName evidence="2">Retinoic acid receptor responder protein 2</fullName>
    </recommendedName>
    <alternativeName>
        <fullName evidence="9">Chemerin</fullName>
    </alternativeName>
</protein>
<keyword evidence="13" id="KW-1185">Reference proteome</keyword>
<proteinExistence type="predicted"/>
<organism evidence="11 13">
    <name type="scientific">Scophthalmus maximus</name>
    <name type="common">Turbot</name>
    <name type="synonym">Psetta maxima</name>
    <dbReference type="NCBI Taxonomy" id="52904"/>
    <lineage>
        <taxon>Eukaryota</taxon>
        <taxon>Metazoa</taxon>
        <taxon>Chordata</taxon>
        <taxon>Craniata</taxon>
        <taxon>Vertebrata</taxon>
        <taxon>Euteleostomi</taxon>
        <taxon>Actinopterygii</taxon>
        <taxon>Neopterygii</taxon>
        <taxon>Teleostei</taxon>
        <taxon>Neoteleostei</taxon>
        <taxon>Acanthomorphata</taxon>
        <taxon>Carangaria</taxon>
        <taxon>Pleuronectiformes</taxon>
        <taxon>Pleuronectoidei</taxon>
        <taxon>Scophthalmidae</taxon>
        <taxon>Scophthalmus</taxon>
    </lineage>
</organism>
<dbReference type="PANTHER" id="PTHR15106">
    <property type="entry name" value="RETINOIC ACID RECEPTOR RESPONDER PROTEIN 2"/>
    <property type="match status" value="1"/>
</dbReference>
<evidence type="ECO:0000256" key="7">
    <source>
        <dbReference type="ARBA" id="ARBA00023157"/>
    </source>
</evidence>
<evidence type="ECO:0000313" key="11">
    <source>
        <dbReference type="EMBL" id="AWP17039.1"/>
    </source>
</evidence>
<dbReference type="PANTHER" id="PTHR15106:SF2">
    <property type="entry name" value="RETINOIC ACID RECEPTOR RESPONDER PROTEIN 2"/>
    <property type="match status" value="1"/>
</dbReference>
<dbReference type="GO" id="GO:0005576">
    <property type="term" value="C:extracellular region"/>
    <property type="evidence" value="ECO:0007669"/>
    <property type="project" value="UniProtKB-SubCell"/>
</dbReference>
<dbReference type="InterPro" id="IPR046350">
    <property type="entry name" value="Cystatin_sf"/>
</dbReference>
<dbReference type="SUPFAM" id="SSF54403">
    <property type="entry name" value="Cystatin/monellin"/>
    <property type="match status" value="1"/>
</dbReference>
<accession>A0A2U9CMH7</accession>
<evidence type="ECO:0000256" key="9">
    <source>
        <dbReference type="ARBA" id="ARBA00032785"/>
    </source>
</evidence>
<keyword evidence="4" id="KW-0964">Secreted</keyword>